<feature type="compositionally biased region" description="Polar residues" evidence="1">
    <location>
        <begin position="251"/>
        <end position="261"/>
    </location>
</feature>
<proteinExistence type="predicted"/>
<feature type="signal peptide" evidence="2">
    <location>
        <begin position="1"/>
        <end position="21"/>
    </location>
</feature>
<sequence>MTPWKSYAVFFAFLAGRSALGAGVNGADQMQIKTYFDLDAYAYANRDLDDGMMSNAVPSHAHSPAMVADDIRPGLDVDISNNLSDAIDDDAMPLADPSTGRHNERTADEHATMLTGTPADGERNPLDLDVDTLLMLLSKDEHGLPTDDYDPVPTWAYSDEHEALHDSEHLLSGTSTWAAADDSDKPAMPVWDVPLDDVVQTLSTFNFDDGVMTSSWVPKDDHYSLGDLDDNAMSMWASGEHMQKRGPYSELSASETRQPSYAQHAHIPKRRRHEASAVLSQPTATGTERPKRNRKPTKKCFQCDECCH</sequence>
<evidence type="ECO:0000313" key="4">
    <source>
        <dbReference type="Proteomes" id="UP000290189"/>
    </source>
</evidence>
<feature type="region of interest" description="Disordered" evidence="1">
    <location>
        <begin position="240"/>
        <end position="297"/>
    </location>
</feature>
<keyword evidence="3" id="KW-0496">Mitochondrion</keyword>
<reference evidence="3 4" key="1">
    <citation type="submission" date="2018-03" db="EMBL/GenBank/DDBJ databases">
        <authorList>
            <person name="Fogelqvist J."/>
        </authorList>
    </citation>
    <scope>NUCLEOTIDE SEQUENCE [LARGE SCALE GENOMIC DNA]</scope>
</reference>
<organism evidence="3 4">
    <name type="scientific">Plasmodiophora brassicae</name>
    <name type="common">Clubroot disease agent</name>
    <dbReference type="NCBI Taxonomy" id="37360"/>
    <lineage>
        <taxon>Eukaryota</taxon>
        <taxon>Sar</taxon>
        <taxon>Rhizaria</taxon>
        <taxon>Endomyxa</taxon>
        <taxon>Phytomyxea</taxon>
        <taxon>Plasmodiophorida</taxon>
        <taxon>Plasmodiophoridae</taxon>
        <taxon>Plasmodiophora</taxon>
    </lineage>
</organism>
<evidence type="ECO:0000313" key="3">
    <source>
        <dbReference type="EMBL" id="SPQ97121.1"/>
    </source>
</evidence>
<protein>
    <submittedName>
        <fullName evidence="3">Uncharacterized protein</fullName>
    </submittedName>
</protein>
<evidence type="ECO:0000256" key="2">
    <source>
        <dbReference type="SAM" id="SignalP"/>
    </source>
</evidence>
<name>A0A3P3YAE7_PLABS</name>
<feature type="chain" id="PRO_5018315905" evidence="2">
    <location>
        <begin position="22"/>
        <end position="308"/>
    </location>
</feature>
<dbReference type="AlphaFoldDB" id="A0A3P3YAE7"/>
<feature type="region of interest" description="Disordered" evidence="1">
    <location>
        <begin position="88"/>
        <end position="125"/>
    </location>
</feature>
<keyword evidence="2" id="KW-0732">Signal</keyword>
<gene>
    <name evidence="3" type="ORF">PLBR_LOCUS4336</name>
</gene>
<dbReference type="EMBL" id="OVEO01000007">
    <property type="protein sequence ID" value="SPQ97121.1"/>
    <property type="molecule type" value="Genomic_DNA"/>
</dbReference>
<accession>A0A3P3YAE7</accession>
<geneLocation type="mitochondrion" evidence="3"/>
<dbReference type="Proteomes" id="UP000290189">
    <property type="component" value="Unassembled WGS sequence"/>
</dbReference>
<evidence type="ECO:0000256" key="1">
    <source>
        <dbReference type="SAM" id="MobiDB-lite"/>
    </source>
</evidence>
<feature type="compositionally biased region" description="Basic and acidic residues" evidence="1">
    <location>
        <begin position="99"/>
        <end position="111"/>
    </location>
</feature>